<evidence type="ECO:0000256" key="2">
    <source>
        <dbReference type="ARBA" id="ARBA00007843"/>
    </source>
</evidence>
<dbReference type="InterPro" id="IPR033121">
    <property type="entry name" value="PEPTIDASE_A1"/>
</dbReference>
<dbReference type="InterPro" id="IPR032799">
    <property type="entry name" value="TAXi_C"/>
</dbReference>
<evidence type="ECO:0000313" key="10">
    <source>
        <dbReference type="Proteomes" id="UP001187471"/>
    </source>
</evidence>
<keyword evidence="5" id="KW-0378">Hydrolase</keyword>
<dbReference type="PANTHER" id="PTHR47967:SF14">
    <property type="entry name" value="EUKARYOTIC ASPARTYL PROTEASE FAMILY PROTEIN"/>
    <property type="match status" value="1"/>
</dbReference>
<dbReference type="PROSITE" id="PS51767">
    <property type="entry name" value="PEPTIDASE_A1"/>
    <property type="match status" value="1"/>
</dbReference>
<feature type="domain" description="Peptidase A1" evidence="8">
    <location>
        <begin position="310"/>
        <end position="652"/>
    </location>
</feature>
<keyword evidence="10" id="KW-1185">Reference proteome</keyword>
<proteinExistence type="inferred from homology"/>
<dbReference type="GO" id="GO:0006508">
    <property type="term" value="P:proteolysis"/>
    <property type="evidence" value="ECO:0007669"/>
    <property type="project" value="UniProtKB-KW"/>
</dbReference>
<dbReference type="EMBL" id="JAVXUO010000276">
    <property type="protein sequence ID" value="KAK2993755.1"/>
    <property type="molecule type" value="Genomic_DNA"/>
</dbReference>
<evidence type="ECO:0000256" key="5">
    <source>
        <dbReference type="ARBA" id="ARBA00022801"/>
    </source>
</evidence>
<comment type="similarity">
    <text evidence="1">Belongs to the peptidase A1 family.</text>
</comment>
<keyword evidence="6" id="KW-0325">Glycoprotein</keyword>
<evidence type="ECO:0000259" key="8">
    <source>
        <dbReference type="PROSITE" id="PS51767"/>
    </source>
</evidence>
<dbReference type="InterPro" id="IPR032861">
    <property type="entry name" value="TAXi_N"/>
</dbReference>
<evidence type="ECO:0000256" key="4">
    <source>
        <dbReference type="ARBA" id="ARBA00022750"/>
    </source>
</evidence>
<dbReference type="SMART" id="SM00554">
    <property type="entry name" value="FAS1"/>
    <property type="match status" value="1"/>
</dbReference>
<dbReference type="SUPFAM" id="SSF50630">
    <property type="entry name" value="Acid proteases"/>
    <property type="match status" value="1"/>
</dbReference>
<keyword evidence="7" id="KW-0732">Signal</keyword>
<dbReference type="Gene3D" id="2.40.70.10">
    <property type="entry name" value="Acid Proteases"/>
    <property type="match status" value="2"/>
</dbReference>
<evidence type="ECO:0000256" key="3">
    <source>
        <dbReference type="ARBA" id="ARBA00022670"/>
    </source>
</evidence>
<dbReference type="InterPro" id="IPR034161">
    <property type="entry name" value="Pepsin-like_plant"/>
</dbReference>
<comment type="caution">
    <text evidence="9">The sequence shown here is derived from an EMBL/GenBank/DDBJ whole genome shotgun (WGS) entry which is preliminary data.</text>
</comment>
<dbReference type="FunFam" id="2.40.70.10:FF:000033">
    <property type="entry name" value="Aspartyl protease family protein"/>
    <property type="match status" value="1"/>
</dbReference>
<dbReference type="InterPro" id="IPR021109">
    <property type="entry name" value="Peptidase_aspartic_dom_sf"/>
</dbReference>
<gene>
    <name evidence="9" type="ORF">RJ640_002969</name>
</gene>
<reference evidence="9" key="1">
    <citation type="submission" date="2022-12" db="EMBL/GenBank/DDBJ databases">
        <title>Draft genome assemblies for two species of Escallonia (Escalloniales).</title>
        <authorList>
            <person name="Chanderbali A."/>
            <person name="Dervinis C."/>
            <person name="Anghel I."/>
            <person name="Soltis D."/>
            <person name="Soltis P."/>
            <person name="Zapata F."/>
        </authorList>
    </citation>
    <scope>NUCLEOTIDE SEQUENCE</scope>
    <source>
        <strain evidence="9">UCBG92.1500</strain>
        <tissue evidence="9">Leaf</tissue>
    </source>
</reference>
<dbReference type="Pfam" id="PF14543">
    <property type="entry name" value="TAXi_N"/>
    <property type="match status" value="1"/>
</dbReference>
<dbReference type="GO" id="GO:0005576">
    <property type="term" value="C:extracellular region"/>
    <property type="evidence" value="ECO:0007669"/>
    <property type="project" value="TreeGrafter"/>
</dbReference>
<evidence type="ECO:0000313" key="9">
    <source>
        <dbReference type="EMBL" id="KAK2993755.1"/>
    </source>
</evidence>
<dbReference type="Pfam" id="PF14541">
    <property type="entry name" value="TAXi_C"/>
    <property type="match status" value="1"/>
</dbReference>
<feature type="chain" id="PRO_5041699652" description="Peptidase A1 domain-containing protein" evidence="7">
    <location>
        <begin position="26"/>
        <end position="666"/>
    </location>
</feature>
<feature type="signal peptide" evidence="7">
    <location>
        <begin position="1"/>
        <end position="25"/>
    </location>
</feature>
<dbReference type="CDD" id="cd05476">
    <property type="entry name" value="pepsin_A_like_plant"/>
    <property type="match status" value="1"/>
</dbReference>
<comment type="similarity">
    <text evidence="2">Belongs to the fasciclin-like AGP family.</text>
</comment>
<sequence>MAAKFTISSLLFLLLIACQNRPTSQLDILNLPPPGWCYGFLSYPASEWEYKRDVEVAIDLEAIVKALYDTGYKTASNIFEKDLGQILGVRYNLENATTVMGNTTIFVPRDDAFKNRSSIDFEPQIVRSLMLDREALHSSTLPVKTLFAIRGARDYLSVTQKPTDSHGHVSINNVTITDWDIYHNGRVVVHGVEDFFGPYFVFKNPPPNHEASVYCKILLLSFVVLASTYINAAATAATFAKPRRIVTKLIHRDSVHSPFYMANATASDHARLAIENSEARIASIHERIRNYGSMDDLGAKVIAADKGNIFFVNFYIGEPAVSQFVIMDTASSLLWVHCLPCKGCEDKVNPIFDPAKSYTYANLSCDSAHCAPSIRGTCGLNRTCIYSLGHRDNASSTGCLASETFNFMTFDDDTQDVPDLVFGCGNYNFDSVEQSNGVLGLGADIYSLVSQLGSMFSYCIGSIKDPLYAHNKLILGEGANIEGYTTRLDIYRGFYYLTLEGISVGRNCLNIDRKTFTRSPTGDGGVVIDSGTTLSSLVRGAYEPLKAEVEHYIGKSLSRAFLYEDVERLCYTGIISRDLVGFPTVTLNFASEANLEMDKDGLFHQREQNIFCMAIKLANETVKPRNLSIIGALAQQHHNIAYDISERELTIKRTDCQLESEMAIKP</sequence>
<name>A0AA88S1E6_9ASTE</name>
<keyword evidence="4" id="KW-0064">Aspartyl protease</keyword>
<dbReference type="PROSITE" id="PS51257">
    <property type="entry name" value="PROKAR_LIPOPROTEIN"/>
    <property type="match status" value="1"/>
</dbReference>
<dbReference type="InterPro" id="IPR000782">
    <property type="entry name" value="FAS1_domain"/>
</dbReference>
<protein>
    <recommendedName>
        <fullName evidence="8">Peptidase A1 domain-containing protein</fullName>
    </recommendedName>
</protein>
<dbReference type="InterPro" id="IPR036378">
    <property type="entry name" value="FAS1_dom_sf"/>
</dbReference>
<dbReference type="GO" id="GO:0004190">
    <property type="term" value="F:aspartic-type endopeptidase activity"/>
    <property type="evidence" value="ECO:0007669"/>
    <property type="project" value="UniProtKB-KW"/>
</dbReference>
<dbReference type="Proteomes" id="UP001187471">
    <property type="component" value="Unassembled WGS sequence"/>
</dbReference>
<dbReference type="PANTHER" id="PTHR47967">
    <property type="entry name" value="OS07G0603500 PROTEIN-RELATED"/>
    <property type="match status" value="1"/>
</dbReference>
<dbReference type="InterPro" id="IPR051708">
    <property type="entry name" value="Plant_Aspart_Prot_A1"/>
</dbReference>
<dbReference type="AlphaFoldDB" id="A0AA88S1E6"/>
<dbReference type="SUPFAM" id="SSF82153">
    <property type="entry name" value="FAS1 domain"/>
    <property type="match status" value="1"/>
</dbReference>
<evidence type="ECO:0000256" key="1">
    <source>
        <dbReference type="ARBA" id="ARBA00007447"/>
    </source>
</evidence>
<keyword evidence="3" id="KW-0645">Protease</keyword>
<organism evidence="9 10">
    <name type="scientific">Escallonia rubra</name>
    <dbReference type="NCBI Taxonomy" id="112253"/>
    <lineage>
        <taxon>Eukaryota</taxon>
        <taxon>Viridiplantae</taxon>
        <taxon>Streptophyta</taxon>
        <taxon>Embryophyta</taxon>
        <taxon>Tracheophyta</taxon>
        <taxon>Spermatophyta</taxon>
        <taxon>Magnoliopsida</taxon>
        <taxon>eudicotyledons</taxon>
        <taxon>Gunneridae</taxon>
        <taxon>Pentapetalae</taxon>
        <taxon>asterids</taxon>
        <taxon>campanulids</taxon>
        <taxon>Escalloniales</taxon>
        <taxon>Escalloniaceae</taxon>
        <taxon>Escallonia</taxon>
    </lineage>
</organism>
<evidence type="ECO:0000256" key="6">
    <source>
        <dbReference type="ARBA" id="ARBA00023180"/>
    </source>
</evidence>
<evidence type="ECO:0000256" key="7">
    <source>
        <dbReference type="SAM" id="SignalP"/>
    </source>
</evidence>
<accession>A0AA88S1E6</accession>